<evidence type="ECO:0000313" key="1">
    <source>
        <dbReference type="Proteomes" id="UP000887563"/>
    </source>
</evidence>
<protein>
    <submittedName>
        <fullName evidence="2">Uncharacterized protein</fullName>
    </submittedName>
</protein>
<reference evidence="2" key="1">
    <citation type="submission" date="2022-11" db="UniProtKB">
        <authorList>
            <consortium name="WormBaseParasite"/>
        </authorList>
    </citation>
    <scope>IDENTIFICATION</scope>
</reference>
<dbReference type="Proteomes" id="UP000887563">
    <property type="component" value="Unplaced"/>
</dbReference>
<accession>A0A914LFJ2</accession>
<keyword evidence="1" id="KW-1185">Reference proteome</keyword>
<evidence type="ECO:0000313" key="2">
    <source>
        <dbReference type="WBParaSite" id="Minc3s00482g13089"/>
    </source>
</evidence>
<sequence length="165" mass="19044">MREGLRLVVALAKNKIVPVSNSSDLKNVCTKSGWTSSDPTKCESDVQGLELNTDGFKWCYTIHWLMTLQTVELENLSKAQKHHLNETNYFVALKDYIINLRMLYINRFSIFDNHDPYNELIKVQNSLHDTNRKLSELQQIQGKMFIGKNITTTSSKFIVIFSNNL</sequence>
<proteinExistence type="predicted"/>
<organism evidence="1 2">
    <name type="scientific">Meloidogyne incognita</name>
    <name type="common">Southern root-knot nematode worm</name>
    <name type="synonym">Oxyuris incognita</name>
    <dbReference type="NCBI Taxonomy" id="6306"/>
    <lineage>
        <taxon>Eukaryota</taxon>
        <taxon>Metazoa</taxon>
        <taxon>Ecdysozoa</taxon>
        <taxon>Nematoda</taxon>
        <taxon>Chromadorea</taxon>
        <taxon>Rhabditida</taxon>
        <taxon>Tylenchina</taxon>
        <taxon>Tylenchomorpha</taxon>
        <taxon>Tylenchoidea</taxon>
        <taxon>Meloidogynidae</taxon>
        <taxon>Meloidogyninae</taxon>
        <taxon>Meloidogyne</taxon>
        <taxon>Meloidogyne incognita group</taxon>
    </lineage>
</organism>
<dbReference type="WBParaSite" id="Minc3s00482g13089">
    <property type="protein sequence ID" value="Minc3s00482g13089"/>
    <property type="gene ID" value="Minc3s00482g13089"/>
</dbReference>
<name>A0A914LFJ2_MELIC</name>
<dbReference type="AlphaFoldDB" id="A0A914LFJ2"/>